<dbReference type="AlphaFoldDB" id="A0A814IF24"/>
<evidence type="ECO:0000313" key="3">
    <source>
        <dbReference type="EMBL" id="CAF1022456.1"/>
    </source>
</evidence>
<feature type="region of interest" description="Disordered" evidence="2">
    <location>
        <begin position="200"/>
        <end position="259"/>
    </location>
</feature>
<gene>
    <name evidence="3" type="ORF">IZO911_LOCUS18802</name>
    <name evidence="4" type="ORF">KXQ929_LOCUS8590</name>
</gene>
<dbReference type="EMBL" id="CAJOBB010000376">
    <property type="protein sequence ID" value="CAF3665213.1"/>
    <property type="molecule type" value="Genomic_DNA"/>
</dbReference>
<dbReference type="Proteomes" id="UP000663868">
    <property type="component" value="Unassembled WGS sequence"/>
</dbReference>
<evidence type="ECO:0000313" key="4">
    <source>
        <dbReference type="EMBL" id="CAF3665213.1"/>
    </source>
</evidence>
<evidence type="ECO:0000256" key="1">
    <source>
        <dbReference type="SAM" id="Coils"/>
    </source>
</evidence>
<feature type="compositionally biased region" description="Polar residues" evidence="2">
    <location>
        <begin position="229"/>
        <end position="259"/>
    </location>
</feature>
<evidence type="ECO:0000256" key="2">
    <source>
        <dbReference type="SAM" id="MobiDB-lite"/>
    </source>
</evidence>
<accession>A0A814IF24</accession>
<dbReference type="Proteomes" id="UP000663860">
    <property type="component" value="Unassembled WGS sequence"/>
</dbReference>
<feature type="compositionally biased region" description="Polar residues" evidence="2">
    <location>
        <begin position="200"/>
        <end position="220"/>
    </location>
</feature>
<evidence type="ECO:0000313" key="5">
    <source>
        <dbReference type="Proteomes" id="UP000663860"/>
    </source>
</evidence>
<proteinExistence type="predicted"/>
<keyword evidence="1" id="KW-0175">Coiled coil</keyword>
<feature type="coiled-coil region" evidence="1">
    <location>
        <begin position="37"/>
        <end position="97"/>
    </location>
</feature>
<name>A0A814IF24_9BILA</name>
<comment type="caution">
    <text evidence="3">The sequence shown here is derived from an EMBL/GenBank/DDBJ whole genome shotgun (WGS) entry which is preliminary data.</text>
</comment>
<sequence length="259" mass="29483">MLCITHLSEHDQYIKEQIQSQTELKHLWNEYIKMFNEEQIQREIESLNIKLENYQKLKENVNNLLSTDCSDQSIDQNEKLQKAIEKVQDAIAQENRSKSMPCVCSEMTNNKEGDTRQVAVIDQIHTINCCDLVESRILDFSSDSSDEKGPVVTSESDWGSDNVFSPAVDKKHGEEILSSSKNFDTYNECDQTNRANEQSVAMNATASPSDKVPETQNMSPLIQEAFQKPESTNSSEDAHNFKQSSAIKFDTQSSEESYY</sequence>
<reference evidence="3" key="1">
    <citation type="submission" date="2021-02" db="EMBL/GenBank/DDBJ databases">
        <authorList>
            <person name="Nowell W R."/>
        </authorList>
    </citation>
    <scope>NUCLEOTIDE SEQUENCE</scope>
</reference>
<dbReference type="EMBL" id="CAJNOE010000184">
    <property type="protein sequence ID" value="CAF1022456.1"/>
    <property type="molecule type" value="Genomic_DNA"/>
</dbReference>
<protein>
    <submittedName>
        <fullName evidence="3">Uncharacterized protein</fullName>
    </submittedName>
</protein>
<organism evidence="3 5">
    <name type="scientific">Adineta steineri</name>
    <dbReference type="NCBI Taxonomy" id="433720"/>
    <lineage>
        <taxon>Eukaryota</taxon>
        <taxon>Metazoa</taxon>
        <taxon>Spiralia</taxon>
        <taxon>Gnathifera</taxon>
        <taxon>Rotifera</taxon>
        <taxon>Eurotatoria</taxon>
        <taxon>Bdelloidea</taxon>
        <taxon>Adinetida</taxon>
        <taxon>Adinetidae</taxon>
        <taxon>Adineta</taxon>
    </lineage>
</organism>